<gene>
    <name evidence="1" type="ORF">B0H67DRAFT_571744</name>
</gene>
<dbReference type="Proteomes" id="UP001172102">
    <property type="component" value="Unassembled WGS sequence"/>
</dbReference>
<protein>
    <submittedName>
        <fullName evidence="1">Uncharacterized protein</fullName>
    </submittedName>
</protein>
<evidence type="ECO:0000313" key="1">
    <source>
        <dbReference type="EMBL" id="KAK0725866.1"/>
    </source>
</evidence>
<name>A0AA40B1G0_9PEZI</name>
<sequence>MRPASLRSCPSFELAQKPPIPRRTLPLGHRIDLAHNVHTTLPNYNHQPSITIRNRAAAACRSFDGPHDPHYDVCLFLSNAKTEVRDLHDTETKRPRKPRC</sequence>
<dbReference type="EMBL" id="JAUKUA010000002">
    <property type="protein sequence ID" value="KAK0725866.1"/>
    <property type="molecule type" value="Genomic_DNA"/>
</dbReference>
<keyword evidence="2" id="KW-1185">Reference proteome</keyword>
<organism evidence="1 2">
    <name type="scientific">Lasiosphaeris hirsuta</name>
    <dbReference type="NCBI Taxonomy" id="260670"/>
    <lineage>
        <taxon>Eukaryota</taxon>
        <taxon>Fungi</taxon>
        <taxon>Dikarya</taxon>
        <taxon>Ascomycota</taxon>
        <taxon>Pezizomycotina</taxon>
        <taxon>Sordariomycetes</taxon>
        <taxon>Sordariomycetidae</taxon>
        <taxon>Sordariales</taxon>
        <taxon>Lasiosphaeriaceae</taxon>
        <taxon>Lasiosphaeris</taxon>
    </lineage>
</organism>
<reference evidence="1" key="1">
    <citation type="submission" date="2023-06" db="EMBL/GenBank/DDBJ databases">
        <title>Genome-scale phylogeny and comparative genomics of the fungal order Sordariales.</title>
        <authorList>
            <consortium name="Lawrence Berkeley National Laboratory"/>
            <person name="Hensen N."/>
            <person name="Bonometti L."/>
            <person name="Westerberg I."/>
            <person name="Brannstrom I.O."/>
            <person name="Guillou S."/>
            <person name="Cros-Aarteil S."/>
            <person name="Calhoun S."/>
            <person name="Haridas S."/>
            <person name="Kuo A."/>
            <person name="Mondo S."/>
            <person name="Pangilinan J."/>
            <person name="Riley R."/>
            <person name="Labutti K."/>
            <person name="Andreopoulos B."/>
            <person name="Lipzen A."/>
            <person name="Chen C."/>
            <person name="Yanf M."/>
            <person name="Daum C."/>
            <person name="Ng V."/>
            <person name="Clum A."/>
            <person name="Steindorff A."/>
            <person name="Ohm R."/>
            <person name="Martin F."/>
            <person name="Silar P."/>
            <person name="Natvig D."/>
            <person name="Lalanne C."/>
            <person name="Gautier V."/>
            <person name="Ament-Velasquez S.L."/>
            <person name="Kruys A."/>
            <person name="Hutchinson M.I."/>
            <person name="Powell A.J."/>
            <person name="Barry K."/>
            <person name="Miller A.N."/>
            <person name="Grigoriev I.V."/>
            <person name="Debuchy R."/>
            <person name="Gladieux P."/>
            <person name="Thoren M.H."/>
            <person name="Johannesson H."/>
        </authorList>
    </citation>
    <scope>NUCLEOTIDE SEQUENCE</scope>
    <source>
        <strain evidence="1">SMH4607-1</strain>
    </source>
</reference>
<accession>A0AA40B1G0</accession>
<dbReference type="AlphaFoldDB" id="A0AA40B1G0"/>
<evidence type="ECO:0000313" key="2">
    <source>
        <dbReference type="Proteomes" id="UP001172102"/>
    </source>
</evidence>
<comment type="caution">
    <text evidence="1">The sequence shown here is derived from an EMBL/GenBank/DDBJ whole genome shotgun (WGS) entry which is preliminary data.</text>
</comment>
<proteinExistence type="predicted"/>